<dbReference type="KEGG" id="xap:XA3_10330"/>
<dbReference type="InterPro" id="IPR029052">
    <property type="entry name" value="Metallo-depent_PP-like"/>
</dbReference>
<evidence type="ECO:0000259" key="2">
    <source>
        <dbReference type="Pfam" id="PF00149"/>
    </source>
</evidence>
<dbReference type="GO" id="GO:0016787">
    <property type="term" value="F:hydrolase activity"/>
    <property type="evidence" value="ECO:0007669"/>
    <property type="project" value="UniProtKB-KW"/>
</dbReference>
<gene>
    <name evidence="3" type="ORF">XA3_10330</name>
</gene>
<dbReference type="AlphaFoldDB" id="A0AAU9DCQ8"/>
<evidence type="ECO:0000313" key="3">
    <source>
        <dbReference type="EMBL" id="BDR58592.1"/>
    </source>
</evidence>
<evidence type="ECO:0000256" key="1">
    <source>
        <dbReference type="RuleBase" id="RU362119"/>
    </source>
</evidence>
<dbReference type="PRINTS" id="PR01607">
    <property type="entry name" value="APYRASEFAMLY"/>
</dbReference>
<evidence type="ECO:0000313" key="4">
    <source>
        <dbReference type="Proteomes" id="UP001321861"/>
    </source>
</evidence>
<dbReference type="Proteomes" id="UP001321861">
    <property type="component" value="Chromosome"/>
</dbReference>
<reference evidence="3 4" key="1">
    <citation type="journal article" date="2023" name="Microbiol. Spectr.">
        <title>Symbiosis of Carpenter Bees with Uncharacterized Lactic Acid Bacteria Showing NAD Auxotrophy.</title>
        <authorList>
            <person name="Kawasaki S."/>
            <person name="Ozawa K."/>
            <person name="Mori T."/>
            <person name="Yamamoto A."/>
            <person name="Ito M."/>
            <person name="Ohkuma M."/>
            <person name="Sakamoto M."/>
            <person name="Matsutani M."/>
        </authorList>
    </citation>
    <scope>NUCLEOTIDE SEQUENCE [LARGE SCALE GENOMIC DNA]</scope>
    <source>
        <strain evidence="3 4">XA3</strain>
    </source>
</reference>
<keyword evidence="1" id="KW-0378">Hydrolase</keyword>
<dbReference type="GO" id="GO:0030288">
    <property type="term" value="C:outer membrane-bounded periplasmic space"/>
    <property type="evidence" value="ECO:0007669"/>
    <property type="project" value="TreeGrafter"/>
</dbReference>
<comment type="similarity">
    <text evidence="1">Belongs to the 5'-nucleotidase family.</text>
</comment>
<keyword evidence="4" id="KW-1185">Reference proteome</keyword>
<accession>A0AAU9DCQ8</accession>
<name>A0AAU9DCQ8_9LACO</name>
<keyword evidence="1" id="KW-0547">Nucleotide-binding</keyword>
<dbReference type="SUPFAM" id="SSF56300">
    <property type="entry name" value="Metallo-dependent phosphatases"/>
    <property type="match status" value="1"/>
</dbReference>
<dbReference type="GO" id="GO:0009166">
    <property type="term" value="P:nucleotide catabolic process"/>
    <property type="evidence" value="ECO:0007669"/>
    <property type="project" value="InterPro"/>
</dbReference>
<dbReference type="PANTHER" id="PTHR11575">
    <property type="entry name" value="5'-NUCLEOTIDASE-RELATED"/>
    <property type="match status" value="1"/>
</dbReference>
<dbReference type="EMBL" id="AP026802">
    <property type="protein sequence ID" value="BDR58592.1"/>
    <property type="molecule type" value="Genomic_DNA"/>
</dbReference>
<feature type="domain" description="Calcineurin-like phosphoesterase" evidence="2">
    <location>
        <begin position="5"/>
        <end position="219"/>
    </location>
</feature>
<dbReference type="RefSeq" id="WP_317636470.1">
    <property type="nucleotide sequence ID" value="NZ_AP026802.1"/>
</dbReference>
<sequence length="397" mass="45017">MTEINILATTDVHGFIEENAGSSALAISKIKDQYSNALLIDNGDFFIGNPLTSYFSFQKNVSPLVDFANDCHYDIMAPGNHDFDHGLSYLEQQVQNLKADYLCCNVFKSTDQLVFKPWIIKEVADVKIGVIGVLTSGMSMISDYKIMNGLVVKDALTELQCNVKELRSKVDLLIVAYHGGIERDLATGRSTTYATGEDETYKLVSKISGIDGFICGHQHWINQGKVNNTAVIQCGYAGNCYGHLKFNMESGKPTEVTSKIVELAKLPSEQKTYYDSKSYQDWLKHPVDISKLQVFLKQKFGRCNLGIFLKLKGNSNQELIDSFPVPYSVRIYHLNASEYSNFIQQEWTIKEENHQADATDFLVLTNSYEVPEYRLEEEFVHNIFDQYLFYLQQRLGD</sequence>
<dbReference type="PANTHER" id="PTHR11575:SF24">
    <property type="entry name" value="5'-NUCLEOTIDASE"/>
    <property type="match status" value="1"/>
</dbReference>
<dbReference type="Gene3D" id="3.60.21.10">
    <property type="match status" value="1"/>
</dbReference>
<dbReference type="Pfam" id="PF00149">
    <property type="entry name" value="Metallophos"/>
    <property type="match status" value="1"/>
</dbReference>
<dbReference type="InterPro" id="IPR006179">
    <property type="entry name" value="5_nucleotidase/apyrase"/>
</dbReference>
<protein>
    <recommendedName>
        <fullName evidence="2">Calcineurin-like phosphoesterase domain-containing protein</fullName>
    </recommendedName>
</protein>
<dbReference type="GO" id="GO:0000166">
    <property type="term" value="F:nucleotide binding"/>
    <property type="evidence" value="ECO:0007669"/>
    <property type="project" value="UniProtKB-KW"/>
</dbReference>
<proteinExistence type="inferred from homology"/>
<organism evidence="3 4">
    <name type="scientific">Xylocopilactobacillus apicola</name>
    <dbReference type="NCBI Taxonomy" id="2932184"/>
    <lineage>
        <taxon>Bacteria</taxon>
        <taxon>Bacillati</taxon>
        <taxon>Bacillota</taxon>
        <taxon>Bacilli</taxon>
        <taxon>Lactobacillales</taxon>
        <taxon>Lactobacillaceae</taxon>
        <taxon>Xylocopilactobacillus</taxon>
    </lineage>
</organism>
<dbReference type="InterPro" id="IPR004843">
    <property type="entry name" value="Calcineurin-like_PHP"/>
</dbReference>